<dbReference type="Proteomes" id="UP001473063">
    <property type="component" value="Unassembled WGS sequence"/>
</dbReference>
<keyword evidence="2" id="KW-1185">Reference proteome</keyword>
<evidence type="ECO:0000313" key="2">
    <source>
        <dbReference type="Proteomes" id="UP001473063"/>
    </source>
</evidence>
<dbReference type="RefSeq" id="WP_349057359.1">
    <property type="nucleotide sequence ID" value="NZ_JBBMEJ010000019.1"/>
</dbReference>
<dbReference type="Gene3D" id="1.20.58.310">
    <property type="entry name" value="Polyphosphate kinase N-terminal domain"/>
    <property type="match status" value="1"/>
</dbReference>
<evidence type="ECO:0000313" key="1">
    <source>
        <dbReference type="EMBL" id="MEQ2372002.1"/>
    </source>
</evidence>
<dbReference type="SUPFAM" id="SSF143724">
    <property type="entry name" value="PHP14-like"/>
    <property type="match status" value="1"/>
</dbReference>
<dbReference type="Gene3D" id="3.30.1840.10">
    <property type="entry name" value="Polyphosphate kinase middle domain"/>
    <property type="match status" value="1"/>
</dbReference>
<organism evidence="1 2">
    <name type="scientific">Blautia aquisgranensis</name>
    <dbReference type="NCBI Taxonomy" id="3133153"/>
    <lineage>
        <taxon>Bacteria</taxon>
        <taxon>Bacillati</taxon>
        <taxon>Bacillota</taxon>
        <taxon>Clostridia</taxon>
        <taxon>Lachnospirales</taxon>
        <taxon>Lachnospiraceae</taxon>
        <taxon>Blautia</taxon>
    </lineage>
</organism>
<name>A0ABV1BHB2_9FIRM</name>
<comment type="caution">
    <text evidence="1">The sequence shown here is derived from an EMBL/GenBank/DDBJ whole genome shotgun (WGS) entry which is preliminary data.</text>
</comment>
<reference evidence="1 2" key="1">
    <citation type="submission" date="2024-03" db="EMBL/GenBank/DDBJ databases">
        <title>Human intestinal bacterial collection.</title>
        <authorList>
            <person name="Pauvert C."/>
            <person name="Hitch T.C.A."/>
            <person name="Clavel T."/>
        </authorList>
    </citation>
    <scope>NUCLEOTIDE SEQUENCE [LARGE SCALE GENOMIC DNA]</scope>
    <source>
        <strain evidence="1 2">CLA-JM-H16</strain>
    </source>
</reference>
<protein>
    <submittedName>
        <fullName evidence="1">Uncharacterized protein</fullName>
    </submittedName>
</protein>
<accession>A0ABV1BHB2</accession>
<dbReference type="InterPro" id="IPR036830">
    <property type="entry name" value="PP_kinase_middle_dom_sf"/>
</dbReference>
<sequence length="64" mass="7798">MPEQKRDVIYEEIMDSLREYGVHMLNFHKIEKEDRNYLERYFEAEVAPVISPSTIRSSRLIMHR</sequence>
<gene>
    <name evidence="1" type="ORF">WMO28_13905</name>
</gene>
<dbReference type="EMBL" id="JBBMEJ010000019">
    <property type="protein sequence ID" value="MEQ2372002.1"/>
    <property type="molecule type" value="Genomic_DNA"/>
</dbReference>
<proteinExistence type="predicted"/>